<evidence type="ECO:0000313" key="1">
    <source>
        <dbReference type="EMBL" id="GJD51519.1"/>
    </source>
</evidence>
<sequence length="71" mass="7688">MQASQTTRIGDAGRDAAADLEQSVAATLRTIAAVQAERVAPPVRSARLTLATLYGVSRLQRRLERERELPG</sequence>
<dbReference type="EMBL" id="BPQH01000014">
    <property type="protein sequence ID" value="GJD51519.1"/>
    <property type="molecule type" value="Genomic_DNA"/>
</dbReference>
<accession>A0ABQ4R2Y6</accession>
<reference evidence="1" key="2">
    <citation type="submission" date="2021-08" db="EMBL/GenBank/DDBJ databases">
        <authorList>
            <person name="Tani A."/>
            <person name="Ola A."/>
            <person name="Ogura Y."/>
            <person name="Katsura K."/>
            <person name="Hayashi T."/>
        </authorList>
    </citation>
    <scope>NUCLEOTIDE SEQUENCE</scope>
    <source>
        <strain evidence="1">KCTC 52305</strain>
    </source>
</reference>
<dbReference type="RefSeq" id="WP_128563511.1">
    <property type="nucleotide sequence ID" value="NZ_BPQH01000014.1"/>
</dbReference>
<name>A0ABQ4R2Y6_9HYPH</name>
<reference evidence="1" key="1">
    <citation type="journal article" date="2021" name="Front. Microbiol.">
        <title>Comprehensive Comparative Genomics and Phenotyping of Methylobacterium Species.</title>
        <authorList>
            <person name="Alessa O."/>
            <person name="Ogura Y."/>
            <person name="Fujitani Y."/>
            <person name="Takami H."/>
            <person name="Hayashi T."/>
            <person name="Sahin N."/>
            <person name="Tani A."/>
        </authorList>
    </citation>
    <scope>NUCLEOTIDE SEQUENCE</scope>
    <source>
        <strain evidence="1">KCTC 52305</strain>
    </source>
</reference>
<organism evidence="1 2">
    <name type="scientific">Methylobacterium crusticola</name>
    <dbReference type="NCBI Taxonomy" id="1697972"/>
    <lineage>
        <taxon>Bacteria</taxon>
        <taxon>Pseudomonadati</taxon>
        <taxon>Pseudomonadota</taxon>
        <taxon>Alphaproteobacteria</taxon>
        <taxon>Hyphomicrobiales</taxon>
        <taxon>Methylobacteriaceae</taxon>
        <taxon>Methylobacterium</taxon>
    </lineage>
</organism>
<comment type="caution">
    <text evidence="1">The sequence shown here is derived from an EMBL/GenBank/DDBJ whole genome shotgun (WGS) entry which is preliminary data.</text>
</comment>
<gene>
    <name evidence="1" type="ORF">OPKNFCMD_4274</name>
</gene>
<keyword evidence="2" id="KW-1185">Reference proteome</keyword>
<proteinExistence type="predicted"/>
<dbReference type="Proteomes" id="UP001055167">
    <property type="component" value="Unassembled WGS sequence"/>
</dbReference>
<protein>
    <submittedName>
        <fullName evidence="1">Uncharacterized protein</fullName>
    </submittedName>
</protein>
<evidence type="ECO:0000313" key="2">
    <source>
        <dbReference type="Proteomes" id="UP001055167"/>
    </source>
</evidence>